<dbReference type="RefSeq" id="WP_194045253.1">
    <property type="nucleotide sequence ID" value="NZ_CP063373.1"/>
</dbReference>
<reference evidence="1 2" key="1">
    <citation type="submission" date="2020-10" db="EMBL/GenBank/DDBJ databases">
        <title>Streptomyces ferrugineus complate genome analysis.</title>
        <authorList>
            <person name="Anwar N."/>
        </authorList>
    </citation>
    <scope>NUCLEOTIDE SEQUENCE [LARGE SCALE GENOMIC DNA]</scope>
    <source>
        <strain evidence="1 2">CCTCC AA2014009</strain>
    </source>
</reference>
<keyword evidence="2" id="KW-1185">Reference proteome</keyword>
<accession>A0A7M2SND2</accession>
<dbReference type="EMBL" id="CP063373">
    <property type="protein sequence ID" value="QOV37856.1"/>
    <property type="molecule type" value="Genomic_DNA"/>
</dbReference>
<gene>
    <name evidence="1" type="ORF">IM697_05420</name>
</gene>
<evidence type="ECO:0000313" key="1">
    <source>
        <dbReference type="EMBL" id="QOV37856.1"/>
    </source>
</evidence>
<dbReference type="Proteomes" id="UP000594205">
    <property type="component" value="Chromosome"/>
</dbReference>
<dbReference type="AlphaFoldDB" id="A0A7M2SND2"/>
<organism evidence="1 2">
    <name type="scientific">Streptomyces ferrugineus</name>
    <dbReference type="NCBI Taxonomy" id="1413221"/>
    <lineage>
        <taxon>Bacteria</taxon>
        <taxon>Bacillati</taxon>
        <taxon>Actinomycetota</taxon>
        <taxon>Actinomycetes</taxon>
        <taxon>Kitasatosporales</taxon>
        <taxon>Streptomycetaceae</taxon>
        <taxon>Streptomyces</taxon>
    </lineage>
</organism>
<dbReference type="KEGG" id="sfeu:IM697_05420"/>
<evidence type="ECO:0000313" key="2">
    <source>
        <dbReference type="Proteomes" id="UP000594205"/>
    </source>
</evidence>
<sequence>MIRDLYNVRLRPAEDAGGAATPMTEEEEQRYRAVLFSEQQQVLVEAEDHCRLRLCLAGYAAS</sequence>
<proteinExistence type="predicted"/>
<protein>
    <submittedName>
        <fullName evidence="1">Uncharacterized protein</fullName>
    </submittedName>
</protein>
<name>A0A7M2SND2_9ACTN</name>